<evidence type="ECO:0000313" key="2">
    <source>
        <dbReference type="Proteomes" id="UP000507470"/>
    </source>
</evidence>
<dbReference type="EMBL" id="CACVKT020003644">
    <property type="protein sequence ID" value="CAC5384766.1"/>
    <property type="molecule type" value="Genomic_DNA"/>
</dbReference>
<gene>
    <name evidence="1" type="ORF">MCOR_20377</name>
</gene>
<organism evidence="1 2">
    <name type="scientific">Mytilus coruscus</name>
    <name type="common">Sea mussel</name>
    <dbReference type="NCBI Taxonomy" id="42192"/>
    <lineage>
        <taxon>Eukaryota</taxon>
        <taxon>Metazoa</taxon>
        <taxon>Spiralia</taxon>
        <taxon>Lophotrochozoa</taxon>
        <taxon>Mollusca</taxon>
        <taxon>Bivalvia</taxon>
        <taxon>Autobranchia</taxon>
        <taxon>Pteriomorphia</taxon>
        <taxon>Mytilida</taxon>
        <taxon>Mytiloidea</taxon>
        <taxon>Mytilidae</taxon>
        <taxon>Mytilinae</taxon>
        <taxon>Mytilus</taxon>
    </lineage>
</organism>
<proteinExistence type="predicted"/>
<sequence length="170" mass="19124">MECKGKHPGFSAHGISKNRNQLVRTAALSFLETGDPFFIDNPDALQIMLFFDEFTAVNLVGHQVKNYKIAGTVSVVIADNLGAHGIGGYMESFTTLRNCRFCFIDKHHMQTKYDCSNFNMRTPEMYNDQARLVQDDPTLASVYGIKRSSTLNKLSHFHVVGKMSSDIEHD</sequence>
<dbReference type="OrthoDB" id="5982971at2759"/>
<keyword evidence="2" id="KW-1185">Reference proteome</keyword>
<accession>A0A6J8BMC6</accession>
<evidence type="ECO:0000313" key="1">
    <source>
        <dbReference type="EMBL" id="CAC5384766.1"/>
    </source>
</evidence>
<dbReference type="Proteomes" id="UP000507470">
    <property type="component" value="Unassembled WGS sequence"/>
</dbReference>
<dbReference type="AlphaFoldDB" id="A0A6J8BMC6"/>
<protein>
    <submittedName>
        <fullName evidence="1">Uncharacterized protein</fullName>
    </submittedName>
</protein>
<name>A0A6J8BMC6_MYTCO</name>
<reference evidence="1 2" key="1">
    <citation type="submission" date="2020-06" db="EMBL/GenBank/DDBJ databases">
        <authorList>
            <person name="Li R."/>
            <person name="Bekaert M."/>
        </authorList>
    </citation>
    <scope>NUCLEOTIDE SEQUENCE [LARGE SCALE GENOMIC DNA]</scope>
    <source>
        <strain evidence="2">wild</strain>
    </source>
</reference>